<dbReference type="SUPFAM" id="SSF53613">
    <property type="entry name" value="Ribokinase-like"/>
    <property type="match status" value="1"/>
</dbReference>
<evidence type="ECO:0000259" key="6">
    <source>
        <dbReference type="Pfam" id="PF08543"/>
    </source>
</evidence>
<dbReference type="EMBL" id="LWQT01000077">
    <property type="protein sequence ID" value="OAN48011.1"/>
    <property type="molecule type" value="Genomic_DNA"/>
</dbReference>
<dbReference type="InterPro" id="IPR029056">
    <property type="entry name" value="Ribokinase-like"/>
</dbReference>
<gene>
    <name evidence="7" type="ORF">A6A04_04435</name>
</gene>
<accession>A0A178MH49</accession>
<feature type="domain" description="Pyridoxamine kinase/Phosphomethylpyrimidine kinase" evidence="6">
    <location>
        <begin position="79"/>
        <end position="259"/>
    </location>
</feature>
<dbReference type="GO" id="GO:0009443">
    <property type="term" value="P:pyridoxal 5'-phosphate salvage"/>
    <property type="evidence" value="ECO:0007669"/>
    <property type="project" value="InterPro"/>
</dbReference>
<keyword evidence="4 7" id="KW-0418">Kinase</keyword>
<dbReference type="PANTHER" id="PTHR10534">
    <property type="entry name" value="PYRIDOXAL KINASE"/>
    <property type="match status" value="1"/>
</dbReference>
<reference evidence="7 8" key="1">
    <citation type="submission" date="2016-04" db="EMBL/GenBank/DDBJ databases">
        <title>Draft genome sequence of freshwater magnetotactic bacteria Magnetospirillum marisnigri SP-1 and Magnetospirillum moscoviense BB-1.</title>
        <authorList>
            <person name="Koziaeva V."/>
            <person name="Dziuba M.V."/>
            <person name="Ivanov T.M."/>
            <person name="Kuznetsov B."/>
            <person name="Grouzdev D.S."/>
        </authorList>
    </citation>
    <scope>NUCLEOTIDE SEQUENCE [LARGE SCALE GENOMIC DNA]</scope>
    <source>
        <strain evidence="7 8">SP-1</strain>
    </source>
</reference>
<evidence type="ECO:0000256" key="3">
    <source>
        <dbReference type="ARBA" id="ARBA00022741"/>
    </source>
</evidence>
<dbReference type="NCBIfam" id="TIGR00687">
    <property type="entry name" value="pyridox_kin"/>
    <property type="match status" value="1"/>
</dbReference>
<dbReference type="OrthoDB" id="9800808at2"/>
<keyword evidence="2" id="KW-0808">Transferase</keyword>
<dbReference type="GO" id="GO:0005524">
    <property type="term" value="F:ATP binding"/>
    <property type="evidence" value="ECO:0007669"/>
    <property type="project" value="UniProtKB-KW"/>
</dbReference>
<evidence type="ECO:0000313" key="8">
    <source>
        <dbReference type="Proteomes" id="UP000078428"/>
    </source>
</evidence>
<evidence type="ECO:0000256" key="5">
    <source>
        <dbReference type="ARBA" id="ARBA00022840"/>
    </source>
</evidence>
<dbReference type="InterPro" id="IPR013749">
    <property type="entry name" value="PM/HMP-P_kinase-1"/>
</dbReference>
<evidence type="ECO:0000313" key="7">
    <source>
        <dbReference type="EMBL" id="OAN48011.1"/>
    </source>
</evidence>
<dbReference type="GO" id="GO:0008478">
    <property type="term" value="F:pyridoxal kinase activity"/>
    <property type="evidence" value="ECO:0007669"/>
    <property type="project" value="UniProtKB-EC"/>
</dbReference>
<keyword evidence="3" id="KW-0547">Nucleotide-binding</keyword>
<sequence>MQILSFQSAVAYGHVGNSAAVFPLQRLGFDVWPVDTVQFSNHPGHGGWKGAAMAAPHLADVVEGLRRVGTLAALDGVLSGYLGEAAAGVVLLDALDALPPGALYLCDPVMGDDGPGLYVKAGIPAVLADKLIPAAQVVTPNRFELSLLTGLPVADLGGAVVAARRLLAPASSGGRGPRLVVVSSLTAGEGSIACLAVSADGAWRVATPRLDFPHPPNGAGDLLSALLLGHLLKGTEAPEALSLAVSSVFGVLTRTRALGRRELALVAAQAEIVTPSRLFPAEAM</sequence>
<evidence type="ECO:0000256" key="4">
    <source>
        <dbReference type="ARBA" id="ARBA00022777"/>
    </source>
</evidence>
<dbReference type="InterPro" id="IPR004625">
    <property type="entry name" value="PyrdxlKinase"/>
</dbReference>
<proteinExistence type="predicted"/>
<keyword evidence="5" id="KW-0067">ATP-binding</keyword>
<dbReference type="Pfam" id="PF08543">
    <property type="entry name" value="Phos_pyr_kin"/>
    <property type="match status" value="1"/>
</dbReference>
<dbReference type="CDD" id="cd01173">
    <property type="entry name" value="pyridoxal_pyridoxamine_kinase"/>
    <property type="match status" value="1"/>
</dbReference>
<dbReference type="AlphaFoldDB" id="A0A178MH49"/>
<dbReference type="STRING" id="1285242.A6A04_04435"/>
<dbReference type="PANTHER" id="PTHR10534:SF2">
    <property type="entry name" value="PYRIDOXAL KINASE"/>
    <property type="match status" value="1"/>
</dbReference>
<keyword evidence="8" id="KW-1185">Reference proteome</keyword>
<dbReference type="EC" id="2.7.1.35" evidence="1"/>
<dbReference type="RefSeq" id="WP_068494133.1">
    <property type="nucleotide sequence ID" value="NZ_LWQT01000077.1"/>
</dbReference>
<evidence type="ECO:0000256" key="2">
    <source>
        <dbReference type="ARBA" id="ARBA00022679"/>
    </source>
</evidence>
<dbReference type="Proteomes" id="UP000078428">
    <property type="component" value="Unassembled WGS sequence"/>
</dbReference>
<organism evidence="7 8">
    <name type="scientific">Paramagnetospirillum marisnigri</name>
    <dbReference type="NCBI Taxonomy" id="1285242"/>
    <lineage>
        <taxon>Bacteria</taxon>
        <taxon>Pseudomonadati</taxon>
        <taxon>Pseudomonadota</taxon>
        <taxon>Alphaproteobacteria</taxon>
        <taxon>Rhodospirillales</taxon>
        <taxon>Magnetospirillaceae</taxon>
        <taxon>Paramagnetospirillum</taxon>
    </lineage>
</organism>
<evidence type="ECO:0000256" key="1">
    <source>
        <dbReference type="ARBA" id="ARBA00012104"/>
    </source>
</evidence>
<dbReference type="GO" id="GO:0005829">
    <property type="term" value="C:cytosol"/>
    <property type="evidence" value="ECO:0007669"/>
    <property type="project" value="TreeGrafter"/>
</dbReference>
<dbReference type="Gene3D" id="3.40.1190.20">
    <property type="match status" value="1"/>
</dbReference>
<comment type="caution">
    <text evidence="7">The sequence shown here is derived from an EMBL/GenBank/DDBJ whole genome shotgun (WGS) entry which is preliminary data.</text>
</comment>
<name>A0A178MH49_9PROT</name>
<dbReference type="NCBIfam" id="NF004398">
    <property type="entry name" value="PRK05756.1"/>
    <property type="match status" value="1"/>
</dbReference>
<protein>
    <recommendedName>
        <fullName evidence="1">pyridoxal kinase</fullName>
        <ecNumber evidence="1">2.7.1.35</ecNumber>
    </recommendedName>
</protein>